<feature type="chain" id="PRO_5006146157" description="Ig-like domain-containing protein" evidence="12">
    <location>
        <begin position="28"/>
        <end position="616"/>
    </location>
</feature>
<dbReference type="SUPFAM" id="SSF48726">
    <property type="entry name" value="Immunoglobulin"/>
    <property type="match status" value="1"/>
</dbReference>
<feature type="signal peptide" evidence="12">
    <location>
        <begin position="1"/>
        <end position="27"/>
    </location>
</feature>
<keyword evidence="2" id="KW-0433">Leucine-rich repeat</keyword>
<dbReference type="STRING" id="113540.ENSSFOP00015018651"/>
<name>A0A0P7YBH1_SCLFO</name>
<dbReference type="InterPro" id="IPR050541">
    <property type="entry name" value="LRR_TM_domain-containing"/>
</dbReference>
<dbReference type="Gene3D" id="2.60.40.10">
    <property type="entry name" value="Immunoglobulins"/>
    <property type="match status" value="1"/>
</dbReference>
<dbReference type="InterPro" id="IPR001611">
    <property type="entry name" value="Leu-rich_rpt"/>
</dbReference>
<evidence type="ECO:0000313" key="14">
    <source>
        <dbReference type="EMBL" id="KPP63546.1"/>
    </source>
</evidence>
<keyword evidence="8" id="KW-1015">Disulfide bond</keyword>
<organism evidence="14 15">
    <name type="scientific">Scleropages formosus</name>
    <name type="common">Asian bonytongue</name>
    <name type="synonym">Osteoglossum formosum</name>
    <dbReference type="NCBI Taxonomy" id="113540"/>
    <lineage>
        <taxon>Eukaryota</taxon>
        <taxon>Metazoa</taxon>
        <taxon>Chordata</taxon>
        <taxon>Craniata</taxon>
        <taxon>Vertebrata</taxon>
        <taxon>Euteleostomi</taxon>
        <taxon>Actinopterygii</taxon>
        <taxon>Neopterygii</taxon>
        <taxon>Teleostei</taxon>
        <taxon>Osteoglossocephala</taxon>
        <taxon>Osteoglossomorpha</taxon>
        <taxon>Osteoglossiformes</taxon>
        <taxon>Osteoglossidae</taxon>
        <taxon>Scleropages</taxon>
    </lineage>
</organism>
<evidence type="ECO:0000256" key="12">
    <source>
        <dbReference type="SAM" id="SignalP"/>
    </source>
</evidence>
<dbReference type="Proteomes" id="UP000034805">
    <property type="component" value="Unassembled WGS sequence"/>
</dbReference>
<dbReference type="Pfam" id="PF13855">
    <property type="entry name" value="LRR_8"/>
    <property type="match status" value="3"/>
</dbReference>
<evidence type="ECO:0000256" key="1">
    <source>
        <dbReference type="ARBA" id="ARBA00004479"/>
    </source>
</evidence>
<evidence type="ECO:0000256" key="6">
    <source>
        <dbReference type="ARBA" id="ARBA00022989"/>
    </source>
</evidence>
<dbReference type="SMART" id="SM00369">
    <property type="entry name" value="LRR_TYP"/>
    <property type="match status" value="10"/>
</dbReference>
<keyword evidence="9" id="KW-0325">Glycoprotein</keyword>
<keyword evidence="4 12" id="KW-0732">Signal</keyword>
<evidence type="ECO:0000256" key="4">
    <source>
        <dbReference type="ARBA" id="ARBA00022729"/>
    </source>
</evidence>
<dbReference type="AlphaFoldDB" id="A0A0P7YBH1"/>
<reference evidence="14 15" key="1">
    <citation type="submission" date="2015-08" db="EMBL/GenBank/DDBJ databases">
        <title>The genome of the Asian arowana (Scleropages formosus).</title>
        <authorList>
            <person name="Tan M.H."/>
            <person name="Gan H.M."/>
            <person name="Croft L.J."/>
            <person name="Austin C.M."/>
        </authorList>
    </citation>
    <scope>NUCLEOTIDE SEQUENCE [LARGE SCALE GENOMIC DNA]</scope>
    <source>
        <strain evidence="14">Aro1</strain>
    </source>
</reference>
<feature type="transmembrane region" description="Helical" evidence="11">
    <location>
        <begin position="552"/>
        <end position="577"/>
    </location>
</feature>
<dbReference type="Pfam" id="PF07679">
    <property type="entry name" value="I-set"/>
    <property type="match status" value="1"/>
</dbReference>
<proteinExistence type="predicted"/>
<evidence type="ECO:0000256" key="8">
    <source>
        <dbReference type="ARBA" id="ARBA00023157"/>
    </source>
</evidence>
<dbReference type="SMART" id="SM00408">
    <property type="entry name" value="IGc2"/>
    <property type="match status" value="1"/>
</dbReference>
<keyword evidence="5" id="KW-0677">Repeat</keyword>
<dbReference type="EMBL" id="JARO02007806">
    <property type="protein sequence ID" value="KPP63546.1"/>
    <property type="molecule type" value="Genomic_DNA"/>
</dbReference>
<evidence type="ECO:0000256" key="7">
    <source>
        <dbReference type="ARBA" id="ARBA00023136"/>
    </source>
</evidence>
<evidence type="ECO:0000259" key="13">
    <source>
        <dbReference type="PROSITE" id="PS50835"/>
    </source>
</evidence>
<dbReference type="FunFam" id="3.80.10.10:FF:000014">
    <property type="entry name" value="Leucine-rich repeat and immunoglobulin-like domain-containing nogo receptor-interacting protein 1"/>
    <property type="match status" value="1"/>
</dbReference>
<evidence type="ECO:0000313" key="15">
    <source>
        <dbReference type="Proteomes" id="UP000034805"/>
    </source>
</evidence>
<keyword evidence="10" id="KW-0393">Immunoglobulin domain</keyword>
<sequence>MKASDKMFVEAIVFWAAWCVLLLFGEAASVSERPWPCPHKCDCRNEKLQVNCSWKHLTGVPEGLSVDTQSLNLSHNRLRTLGRRQFNELAQLWELDLSYNVISMIEVDAFQGLQSLRTLFLKNNRLKIIPVGVFSGLHSLQILDISDNEILVFLDYTFRELVSLHLLEAGVNDLVFISHRAFTDLQNLQELNVDRCNLTSIPTEALSQLQCLTRLRLRRLSISILPNNSFRRMLRLHTLEITHWPSLDTVAGNSLMGLNVTFLTISHCNLTAVPYTALRHLAYLRYLDLSYNPITALHGNLLSDLQRLQEFHLAGGNLLKIELGAFRGLGFFHLLNVSSNQLSTLEEGVFHSVGNLQTLRLDGNPLACDCRLLWVVRRRLRLDFDGHSPSCSTPEMVRNREFRDFSEAELPGLFTCRQARIVDRRPQELKVEEGTTVVFDCSADGDPSPSISWMSNQQKALSSTGRVRVLNNGTLEVRYAQVQDSGTFLCMASNAAGNDNISVSLHVLQLPSTHNRTASHFSQESLTLVPAPSAPNTTAQVASSFPFDAKTLVIAMTMGFLSFLSSVAICFVFMFFWSQSQGQIKHNANIDFVPRTSMGGGGGDGVDTGKFTMKLI</sequence>
<evidence type="ECO:0000256" key="5">
    <source>
        <dbReference type="ARBA" id="ARBA00022737"/>
    </source>
</evidence>
<comment type="subcellular location">
    <subcellularLocation>
        <location evidence="1">Membrane</location>
        <topology evidence="1">Single-pass type I membrane protein</topology>
    </subcellularLocation>
</comment>
<evidence type="ECO:0000256" key="2">
    <source>
        <dbReference type="ARBA" id="ARBA00022614"/>
    </source>
</evidence>
<evidence type="ECO:0000256" key="9">
    <source>
        <dbReference type="ARBA" id="ARBA00023180"/>
    </source>
</evidence>
<dbReference type="SMART" id="SM00409">
    <property type="entry name" value="IG"/>
    <property type="match status" value="1"/>
</dbReference>
<dbReference type="InterPro" id="IPR003599">
    <property type="entry name" value="Ig_sub"/>
</dbReference>
<dbReference type="InterPro" id="IPR007110">
    <property type="entry name" value="Ig-like_dom"/>
</dbReference>
<dbReference type="InterPro" id="IPR003591">
    <property type="entry name" value="Leu-rich_rpt_typical-subtyp"/>
</dbReference>
<keyword evidence="3 11" id="KW-0812">Transmembrane</keyword>
<dbReference type="InterPro" id="IPR013783">
    <property type="entry name" value="Ig-like_fold"/>
</dbReference>
<evidence type="ECO:0000256" key="11">
    <source>
        <dbReference type="SAM" id="Phobius"/>
    </source>
</evidence>
<dbReference type="SUPFAM" id="SSF52058">
    <property type="entry name" value="L domain-like"/>
    <property type="match status" value="1"/>
</dbReference>
<protein>
    <recommendedName>
        <fullName evidence="13">Ig-like domain-containing protein</fullName>
    </recommendedName>
</protein>
<dbReference type="InterPro" id="IPR032675">
    <property type="entry name" value="LRR_dom_sf"/>
</dbReference>
<evidence type="ECO:0000256" key="3">
    <source>
        <dbReference type="ARBA" id="ARBA00022692"/>
    </source>
</evidence>
<dbReference type="SMART" id="SM00013">
    <property type="entry name" value="LRRNT"/>
    <property type="match status" value="1"/>
</dbReference>
<keyword evidence="6 11" id="KW-1133">Transmembrane helix</keyword>
<gene>
    <name evidence="14" type="ORF">Z043_118188</name>
</gene>
<comment type="caution">
    <text evidence="14">The sequence shown here is derived from an EMBL/GenBank/DDBJ whole genome shotgun (WGS) entry which is preliminary data.</text>
</comment>
<feature type="domain" description="Ig-like" evidence="13">
    <location>
        <begin position="411"/>
        <end position="504"/>
    </location>
</feature>
<dbReference type="Gene3D" id="3.80.10.10">
    <property type="entry name" value="Ribonuclease Inhibitor"/>
    <property type="match status" value="1"/>
</dbReference>
<dbReference type="InterPro" id="IPR000372">
    <property type="entry name" value="LRRNT"/>
</dbReference>
<dbReference type="InterPro" id="IPR036179">
    <property type="entry name" value="Ig-like_dom_sf"/>
</dbReference>
<dbReference type="InterPro" id="IPR013098">
    <property type="entry name" value="Ig_I-set"/>
</dbReference>
<dbReference type="GO" id="GO:0005886">
    <property type="term" value="C:plasma membrane"/>
    <property type="evidence" value="ECO:0007669"/>
    <property type="project" value="TreeGrafter"/>
</dbReference>
<dbReference type="Pfam" id="PF00560">
    <property type="entry name" value="LRR_1"/>
    <property type="match status" value="1"/>
</dbReference>
<dbReference type="FunFam" id="2.60.40.10:FF:000076">
    <property type="entry name" value="Leucine-rich repeat and Ig domain-containing 4"/>
    <property type="match status" value="1"/>
</dbReference>
<dbReference type="PROSITE" id="PS50835">
    <property type="entry name" value="IG_LIKE"/>
    <property type="match status" value="1"/>
</dbReference>
<dbReference type="PANTHER" id="PTHR24369">
    <property type="entry name" value="ANTIGEN BSP, PUTATIVE-RELATED"/>
    <property type="match status" value="1"/>
</dbReference>
<dbReference type="PANTHER" id="PTHR24369:SF210">
    <property type="entry name" value="CHAOPTIN-RELATED"/>
    <property type="match status" value="1"/>
</dbReference>
<keyword evidence="7 11" id="KW-0472">Membrane</keyword>
<evidence type="ECO:0000256" key="10">
    <source>
        <dbReference type="ARBA" id="ARBA00023319"/>
    </source>
</evidence>
<accession>A0A0P7YBH1</accession>
<dbReference type="InterPro" id="IPR003598">
    <property type="entry name" value="Ig_sub2"/>
</dbReference>